<protein>
    <recommendedName>
        <fullName evidence="3">DNA-binding protein</fullName>
    </recommendedName>
</protein>
<dbReference type="Proteomes" id="UP000182229">
    <property type="component" value="Unassembled WGS sequence"/>
</dbReference>
<dbReference type="AlphaFoldDB" id="A0A1L9B2F5"/>
<comment type="caution">
    <text evidence="1">The sequence shown here is derived from an EMBL/GenBank/DDBJ whole genome shotgun (WGS) entry which is preliminary data.</text>
</comment>
<dbReference type="EMBL" id="MPIN01000010">
    <property type="protein sequence ID" value="OJH36455.1"/>
    <property type="molecule type" value="Genomic_DNA"/>
</dbReference>
<proteinExistence type="predicted"/>
<gene>
    <name evidence="1" type="ORF">BON30_32325</name>
</gene>
<sequence>MGRPYTKPALTFDQQLAQLEGRGMRVGDRNLAISALGRISYYRLSAYWHPFKRPDKTFESGATFEEALKLYEFDRRLRLTVLDAIERVEILVRTRVTYTLGHGYGAFAHTKASSFDSTFRHSDWYSELSKEVARAKETFLEHYGATYDGFPDVPIWMASEVMSLGTLSKMFKGMRHPDQSAVTSSWKVHRIVAQSWLHTLSYVRNVCAHHARLWNRELAIKPVLPKHQPGWNTLHNGRVYFVLCILRRLVQSDPDGTGWAQKVVGLLTELNALPRWQQAMGIPTNWNTQVFWK</sequence>
<name>A0A1L9B2F5_9BACT</name>
<dbReference type="InterPro" id="IPR017034">
    <property type="entry name" value="Abi_system_AbiD/AbiF"/>
</dbReference>
<evidence type="ECO:0000313" key="2">
    <source>
        <dbReference type="Proteomes" id="UP000182229"/>
    </source>
</evidence>
<reference evidence="2" key="1">
    <citation type="submission" date="2016-11" db="EMBL/GenBank/DDBJ databases">
        <authorList>
            <person name="Shukria A."/>
            <person name="Stevens D.C."/>
        </authorList>
    </citation>
    <scope>NUCLEOTIDE SEQUENCE [LARGE SCALE GENOMIC DNA]</scope>
    <source>
        <strain evidence="2">Cbfe23</strain>
    </source>
</reference>
<reference evidence="1 2" key="2">
    <citation type="submission" date="2016-12" db="EMBL/GenBank/DDBJ databases">
        <title>Draft Genome Sequence of Cystobacter ferrugineus Strain Cbfe23.</title>
        <authorList>
            <person name="Akbar S."/>
            <person name="Dowd S.E."/>
            <person name="Stevens D.C."/>
        </authorList>
    </citation>
    <scope>NUCLEOTIDE SEQUENCE [LARGE SCALE GENOMIC DNA]</scope>
    <source>
        <strain evidence="1 2">Cbfe23</strain>
    </source>
</reference>
<dbReference type="Pfam" id="PF07751">
    <property type="entry name" value="Abi_2"/>
    <property type="match status" value="1"/>
</dbReference>
<dbReference type="RefSeq" id="WP_071902342.1">
    <property type="nucleotide sequence ID" value="NZ_MPIN01000010.1"/>
</dbReference>
<dbReference type="InterPro" id="IPR011664">
    <property type="entry name" value="Abi_system_AbiD/AbiF-like"/>
</dbReference>
<keyword evidence="2" id="KW-1185">Reference proteome</keyword>
<dbReference type="PIRSF" id="PIRSF034934">
    <property type="entry name" value="AbiF_AbiD"/>
    <property type="match status" value="1"/>
</dbReference>
<evidence type="ECO:0008006" key="3">
    <source>
        <dbReference type="Google" id="ProtNLM"/>
    </source>
</evidence>
<dbReference type="OrthoDB" id="5363652at2"/>
<accession>A0A1L9B2F5</accession>
<evidence type="ECO:0000313" key="1">
    <source>
        <dbReference type="EMBL" id="OJH36455.1"/>
    </source>
</evidence>
<organism evidence="1 2">
    <name type="scientific">Cystobacter ferrugineus</name>
    <dbReference type="NCBI Taxonomy" id="83449"/>
    <lineage>
        <taxon>Bacteria</taxon>
        <taxon>Pseudomonadati</taxon>
        <taxon>Myxococcota</taxon>
        <taxon>Myxococcia</taxon>
        <taxon>Myxococcales</taxon>
        <taxon>Cystobacterineae</taxon>
        <taxon>Archangiaceae</taxon>
        <taxon>Cystobacter</taxon>
    </lineage>
</organism>